<dbReference type="RefSeq" id="WP_305990385.1">
    <property type="nucleotide sequence ID" value="NZ_JAVAMP010000001.1"/>
</dbReference>
<accession>A0ABT9IUR3</accession>
<dbReference type="PIRSF" id="PIRSF029895">
    <property type="entry name" value="SpoIV"/>
    <property type="match status" value="1"/>
</dbReference>
<organism evidence="2 3">
    <name type="scientific">Chengkuizengella axinellae</name>
    <dbReference type="NCBI Taxonomy" id="3064388"/>
    <lineage>
        <taxon>Bacteria</taxon>
        <taxon>Bacillati</taxon>
        <taxon>Bacillota</taxon>
        <taxon>Bacilli</taxon>
        <taxon>Bacillales</taxon>
        <taxon>Paenibacillaceae</taxon>
        <taxon>Chengkuizengella</taxon>
    </lineage>
</organism>
<comment type="caution">
    <text evidence="2">The sequence shown here is derived from an EMBL/GenBank/DDBJ whole genome shotgun (WGS) entry which is preliminary data.</text>
</comment>
<dbReference type="InterPro" id="IPR010690">
    <property type="entry name" value="YqfD"/>
</dbReference>
<evidence type="ECO:0000256" key="1">
    <source>
        <dbReference type="SAM" id="Phobius"/>
    </source>
</evidence>
<feature type="transmembrane region" description="Helical" evidence="1">
    <location>
        <begin position="90"/>
        <end position="110"/>
    </location>
</feature>
<keyword evidence="1" id="KW-0812">Transmembrane</keyword>
<evidence type="ECO:0000313" key="2">
    <source>
        <dbReference type="EMBL" id="MDP5273094.1"/>
    </source>
</evidence>
<keyword evidence="1" id="KW-0472">Membrane</keyword>
<sequence length="398" mass="46113">MRYQLITYLRGHVKLKVRGETIESLLNELIQFKIKIWNVKRLSEGMLEFHIHLNDFFKLRPLLKKTGCRMTVVKRYGAPFFLNKIMKRQFFISGIALFLAGIFILSTLIWNVEVIGNERLTSEDILEEAEDLGLYKYQFKFKMDNLDLIAKELTKRLPETSWVGVELKGTKIQIKVVESTIPEEEPLYNPRNLISTSDAIITKIFAEQGNPMVKVNHRVKKGDILISGVLGDEENQEIVVAKGEVKGLVWYEYNLKIPLKQEVKIYTGNVKDRKYLVLGNRAIKINGFGDLEFSSFENQLSRHMLSWREYPLHIGWIDEKVLESNLMERNLSIEEAKAVGIQQAKSDILFNTGIETAIVEENIIEADEKDGMIYMQILFEVEQNITTEQPITEFNEIF</sequence>
<gene>
    <name evidence="2" type="primary">yqfD</name>
    <name evidence="2" type="ORF">Q5Y73_03165</name>
</gene>
<dbReference type="EMBL" id="JAVAMP010000001">
    <property type="protein sequence ID" value="MDP5273094.1"/>
    <property type="molecule type" value="Genomic_DNA"/>
</dbReference>
<dbReference type="Proteomes" id="UP001231941">
    <property type="component" value="Unassembled WGS sequence"/>
</dbReference>
<name>A0ABT9IUR3_9BACL</name>
<dbReference type="NCBIfam" id="TIGR02876">
    <property type="entry name" value="spore_yqfD"/>
    <property type="match status" value="1"/>
</dbReference>
<proteinExistence type="predicted"/>
<keyword evidence="1" id="KW-1133">Transmembrane helix</keyword>
<protein>
    <submittedName>
        <fullName evidence="2">Sporulation protein YqfD</fullName>
    </submittedName>
</protein>
<evidence type="ECO:0000313" key="3">
    <source>
        <dbReference type="Proteomes" id="UP001231941"/>
    </source>
</evidence>
<dbReference type="Pfam" id="PF06898">
    <property type="entry name" value="YqfD"/>
    <property type="match status" value="1"/>
</dbReference>
<keyword evidence="3" id="KW-1185">Reference proteome</keyword>
<reference evidence="2 3" key="1">
    <citation type="submission" date="2023-08" db="EMBL/GenBank/DDBJ databases">
        <authorList>
            <person name="Park J.-S."/>
        </authorList>
    </citation>
    <scope>NUCLEOTIDE SEQUENCE [LARGE SCALE GENOMIC DNA]</scope>
    <source>
        <strain evidence="2 3">2205SS18-9</strain>
    </source>
</reference>